<dbReference type="AlphaFoldDB" id="A0A919NHA6"/>
<dbReference type="SUPFAM" id="SSF48452">
    <property type="entry name" value="TPR-like"/>
    <property type="match status" value="1"/>
</dbReference>
<dbReference type="InterPro" id="IPR036388">
    <property type="entry name" value="WH-like_DNA-bd_sf"/>
</dbReference>
<proteinExistence type="predicted"/>
<reference evidence="2" key="1">
    <citation type="submission" date="2021-01" db="EMBL/GenBank/DDBJ databases">
        <title>Whole genome shotgun sequence of Actinoplanes tereljensis NBRC 105297.</title>
        <authorList>
            <person name="Komaki H."/>
            <person name="Tamura T."/>
        </authorList>
    </citation>
    <scope>NUCLEOTIDE SEQUENCE</scope>
    <source>
        <strain evidence="2">NBRC 105297</strain>
    </source>
</reference>
<dbReference type="InterPro" id="IPR011990">
    <property type="entry name" value="TPR-like_helical_dom_sf"/>
</dbReference>
<name>A0A919NHA6_9ACTN</name>
<dbReference type="Proteomes" id="UP000623608">
    <property type="component" value="Unassembled WGS sequence"/>
</dbReference>
<accession>A0A919NHA6</accession>
<dbReference type="EMBL" id="BOMY01000005">
    <property type="protein sequence ID" value="GIF18178.1"/>
    <property type="molecule type" value="Genomic_DNA"/>
</dbReference>
<keyword evidence="3" id="KW-1185">Reference proteome</keyword>
<evidence type="ECO:0000313" key="2">
    <source>
        <dbReference type="EMBL" id="GIF18178.1"/>
    </source>
</evidence>
<organism evidence="2 3">
    <name type="scientific">Paractinoplanes tereljensis</name>
    <dbReference type="NCBI Taxonomy" id="571912"/>
    <lineage>
        <taxon>Bacteria</taxon>
        <taxon>Bacillati</taxon>
        <taxon>Actinomycetota</taxon>
        <taxon>Actinomycetes</taxon>
        <taxon>Micromonosporales</taxon>
        <taxon>Micromonosporaceae</taxon>
        <taxon>Paractinoplanes</taxon>
    </lineage>
</organism>
<dbReference type="InterPro" id="IPR005158">
    <property type="entry name" value="BTAD"/>
</dbReference>
<dbReference type="PANTHER" id="PTHR35807">
    <property type="entry name" value="TRANSCRIPTIONAL REGULATOR REDD-RELATED"/>
    <property type="match status" value="1"/>
</dbReference>
<gene>
    <name evidence="2" type="ORF">Ate02nite_09080</name>
</gene>
<sequence length="223" mass="24408">MTTCAEIRLIGGFTLVLPSGQTTVAESLQRLLAFLALRGPTPRTALAGTLWPGTCDERSMASLRTAVWRLRRLAPGLLVRTPGTLELSPGARIDVTRLAEFAGPAWPNLLPGWYDDWVLMERERLRHRYLRMLEASATTALDSGQPAVALDRALAAAAADPLRESAHRLVIRALLADGNLAAARRHLGLVRVLFREHLGVAPTEQLTDLFRPMEAVQPMQPVA</sequence>
<feature type="domain" description="Bacterial transcriptional activator" evidence="1">
    <location>
        <begin position="93"/>
        <end position="214"/>
    </location>
</feature>
<dbReference type="InterPro" id="IPR051677">
    <property type="entry name" value="AfsR-DnrI-RedD_regulator"/>
</dbReference>
<dbReference type="Gene3D" id="1.10.10.10">
    <property type="entry name" value="Winged helix-like DNA-binding domain superfamily/Winged helix DNA-binding domain"/>
    <property type="match status" value="1"/>
</dbReference>
<dbReference type="Gene3D" id="1.25.40.10">
    <property type="entry name" value="Tetratricopeptide repeat domain"/>
    <property type="match status" value="1"/>
</dbReference>
<dbReference type="RefSeq" id="WP_203799086.1">
    <property type="nucleotide sequence ID" value="NZ_BOMY01000005.1"/>
</dbReference>
<protein>
    <recommendedName>
        <fullName evidence="1">Bacterial transcriptional activator domain-containing protein</fullName>
    </recommendedName>
</protein>
<dbReference type="Pfam" id="PF03704">
    <property type="entry name" value="BTAD"/>
    <property type="match status" value="1"/>
</dbReference>
<evidence type="ECO:0000259" key="1">
    <source>
        <dbReference type="SMART" id="SM01043"/>
    </source>
</evidence>
<dbReference type="SMART" id="SM01043">
    <property type="entry name" value="BTAD"/>
    <property type="match status" value="1"/>
</dbReference>
<comment type="caution">
    <text evidence="2">The sequence shown here is derived from an EMBL/GenBank/DDBJ whole genome shotgun (WGS) entry which is preliminary data.</text>
</comment>
<evidence type="ECO:0000313" key="3">
    <source>
        <dbReference type="Proteomes" id="UP000623608"/>
    </source>
</evidence>